<dbReference type="InterPro" id="IPR002052">
    <property type="entry name" value="DNA_methylase_N6_adenine_CS"/>
</dbReference>
<name>A0A6C0C3W1_9ZZZZ</name>
<accession>A0A6C0C3W1</accession>
<evidence type="ECO:0000313" key="1">
    <source>
        <dbReference type="EMBL" id="QHS98474.1"/>
    </source>
</evidence>
<dbReference type="GO" id="GO:0032259">
    <property type="term" value="P:methylation"/>
    <property type="evidence" value="ECO:0007669"/>
    <property type="project" value="InterPro"/>
</dbReference>
<dbReference type="GO" id="GO:0008168">
    <property type="term" value="F:methyltransferase activity"/>
    <property type="evidence" value="ECO:0007669"/>
    <property type="project" value="InterPro"/>
</dbReference>
<reference evidence="1" key="1">
    <citation type="journal article" date="2020" name="Nature">
        <title>Giant virus diversity and host interactions through global metagenomics.</title>
        <authorList>
            <person name="Schulz F."/>
            <person name="Roux S."/>
            <person name="Paez-Espino D."/>
            <person name="Jungbluth S."/>
            <person name="Walsh D.A."/>
            <person name="Denef V.J."/>
            <person name="McMahon K.D."/>
            <person name="Konstantinidis K.T."/>
            <person name="Eloe-Fadrosh E.A."/>
            <person name="Kyrpides N.C."/>
            <person name="Woyke T."/>
        </authorList>
    </citation>
    <scope>NUCLEOTIDE SEQUENCE</scope>
    <source>
        <strain evidence="1">GVMAG-M-3300020185-18</strain>
    </source>
</reference>
<dbReference type="Gene3D" id="3.40.50.150">
    <property type="entry name" value="Vaccinia Virus protein VP39"/>
    <property type="match status" value="1"/>
</dbReference>
<dbReference type="PROSITE" id="PS00092">
    <property type="entry name" value="N6_MTASE"/>
    <property type="match status" value="1"/>
</dbReference>
<proteinExistence type="predicted"/>
<sequence>MKKKQQLGQFYTTNYKYILQNLFIPKHIVNIIEPFAGNCDLLKFENIKKRTVIEKYDIDPKLPDIIKKDTLLDPPSYKNKFVITNPPYLARNKCADKSLFDKYKINDLYKCFILQLINDPPLGGIIIIPLNFWCSIRKSDAQLRKEFLNVFNIIKLNIFEEKVFIDTSYTVCSFQFEKIYDNKVDSINTNIYPIKKNLIFNLNDKNNYIIGGDIYLLKQNPNIKVERLTSKNQISNTPFITNLLLKCIDDNLNSKISLSLVKDENIFIDNTPNCTARSYATLIIKPRLSMEQQRLLSERFNIYMTFKRKFYHSLFLTNYRESNSIARKRISFNLAYKIINNLISKL</sequence>
<dbReference type="AlphaFoldDB" id="A0A6C0C3W1"/>
<dbReference type="EMBL" id="MN739317">
    <property type="protein sequence ID" value="QHS98474.1"/>
    <property type="molecule type" value="Genomic_DNA"/>
</dbReference>
<dbReference type="SUPFAM" id="SSF53335">
    <property type="entry name" value="S-adenosyl-L-methionine-dependent methyltransferases"/>
    <property type="match status" value="1"/>
</dbReference>
<protein>
    <submittedName>
        <fullName evidence="1">Uncharacterized protein</fullName>
    </submittedName>
</protein>
<dbReference type="InterPro" id="IPR029063">
    <property type="entry name" value="SAM-dependent_MTases_sf"/>
</dbReference>
<organism evidence="1">
    <name type="scientific">viral metagenome</name>
    <dbReference type="NCBI Taxonomy" id="1070528"/>
    <lineage>
        <taxon>unclassified sequences</taxon>
        <taxon>metagenomes</taxon>
        <taxon>organismal metagenomes</taxon>
    </lineage>
</organism>
<dbReference type="GO" id="GO:0003676">
    <property type="term" value="F:nucleic acid binding"/>
    <property type="evidence" value="ECO:0007669"/>
    <property type="project" value="InterPro"/>
</dbReference>